<dbReference type="EMBL" id="GEDG01008097">
    <property type="protein sequence ID" value="JAP30409.1"/>
    <property type="molecule type" value="Transcribed_RNA"/>
</dbReference>
<dbReference type="PANTHER" id="PTHR33222:SF2">
    <property type="entry name" value="PROTEIN CURVATURE THYLAKOID 1D, CHLOROPLASTIC"/>
    <property type="match status" value="1"/>
</dbReference>
<feature type="transmembrane region" description="Helical" evidence="2">
    <location>
        <begin position="129"/>
        <end position="150"/>
    </location>
</feature>
<name>A0A0V0IE79_SOLCH</name>
<feature type="region of interest" description="Disordered" evidence="1">
    <location>
        <begin position="1"/>
        <end position="65"/>
    </location>
</feature>
<feature type="compositionally biased region" description="Basic and acidic residues" evidence="1">
    <location>
        <begin position="21"/>
        <end position="30"/>
    </location>
</feature>
<organism evidence="3">
    <name type="scientific">Solanum chacoense</name>
    <name type="common">Chaco potato</name>
    <dbReference type="NCBI Taxonomy" id="4108"/>
    <lineage>
        <taxon>Eukaryota</taxon>
        <taxon>Viridiplantae</taxon>
        <taxon>Streptophyta</taxon>
        <taxon>Embryophyta</taxon>
        <taxon>Tracheophyta</taxon>
        <taxon>Spermatophyta</taxon>
        <taxon>Magnoliopsida</taxon>
        <taxon>eudicotyledons</taxon>
        <taxon>Gunneridae</taxon>
        <taxon>Pentapetalae</taxon>
        <taxon>asterids</taxon>
        <taxon>lamiids</taxon>
        <taxon>Solanales</taxon>
        <taxon>Solanaceae</taxon>
        <taxon>Solanoideae</taxon>
        <taxon>Solaneae</taxon>
        <taxon>Solanum</taxon>
    </lineage>
</organism>
<reference evidence="3" key="1">
    <citation type="submission" date="2015-12" db="EMBL/GenBank/DDBJ databases">
        <title>Gene expression during late stages of embryo sac development: a critical building block for successful pollen-pistil interactions.</title>
        <authorList>
            <person name="Liu Y."/>
            <person name="Joly V."/>
            <person name="Sabar M."/>
            <person name="Matton D.P."/>
        </authorList>
    </citation>
    <scope>NUCLEOTIDE SEQUENCE</scope>
</reference>
<protein>
    <submittedName>
        <fullName evidence="3">Putative serine/threonine-protein kinase kinX-like</fullName>
    </submittedName>
</protein>
<keyword evidence="2" id="KW-0472">Membrane</keyword>
<sequence length="158" mass="17376">MNLLKLKRRDDGVVQDEAPIEDTREDKETDSYASLTYEPPTVEEKDDAAVQNEAPVDDSSKEKETDAYVSLTYDPPKEDSAVQAEAPIEDSVVQAEAPIEDSALEFESQLSKFFDTLNIKYDPKDSSSIILFGGAVLTALWLTTSIVGAIDSVPLFPK</sequence>
<evidence type="ECO:0000256" key="2">
    <source>
        <dbReference type="SAM" id="Phobius"/>
    </source>
</evidence>
<dbReference type="PANTHER" id="PTHR33222">
    <property type="match status" value="1"/>
</dbReference>
<proteinExistence type="predicted"/>
<dbReference type="GO" id="GO:0016301">
    <property type="term" value="F:kinase activity"/>
    <property type="evidence" value="ECO:0007669"/>
    <property type="project" value="UniProtKB-KW"/>
</dbReference>
<keyword evidence="3" id="KW-0418">Kinase</keyword>
<evidence type="ECO:0000313" key="3">
    <source>
        <dbReference type="EMBL" id="JAP30409.1"/>
    </source>
</evidence>
<keyword evidence="2" id="KW-1133">Transmembrane helix</keyword>
<dbReference type="GO" id="GO:0009535">
    <property type="term" value="C:chloroplast thylakoid membrane"/>
    <property type="evidence" value="ECO:0007669"/>
    <property type="project" value="TreeGrafter"/>
</dbReference>
<dbReference type="InterPro" id="IPR033344">
    <property type="entry name" value="CURT1"/>
</dbReference>
<accession>A0A0V0IE79</accession>
<keyword evidence="2" id="KW-0812">Transmembrane</keyword>
<keyword evidence="3" id="KW-0808">Transferase</keyword>
<evidence type="ECO:0000256" key="1">
    <source>
        <dbReference type="SAM" id="MobiDB-lite"/>
    </source>
</evidence>
<dbReference type="AlphaFoldDB" id="A0A0V0IE79"/>